<name>A0A843XCE5_COLES</name>
<evidence type="ECO:0000313" key="2">
    <source>
        <dbReference type="Proteomes" id="UP000652761"/>
    </source>
</evidence>
<sequence length="94" mass="10298">MRLKSLNAASALDAISLRVLRASFRPDRAEEDLSGTGEDAVASPAKISSDFSFRRSVRHGNHVKTTLEAWVCRRRGGFGIFQLALADFGVVYAE</sequence>
<proteinExistence type="predicted"/>
<reference evidence="1" key="1">
    <citation type="submission" date="2017-07" db="EMBL/GenBank/DDBJ databases">
        <title>Taro Niue Genome Assembly and Annotation.</title>
        <authorList>
            <person name="Atibalentja N."/>
            <person name="Keating K."/>
            <person name="Fields C.J."/>
        </authorList>
    </citation>
    <scope>NUCLEOTIDE SEQUENCE</scope>
    <source>
        <strain evidence="1">Niue_2</strain>
        <tissue evidence="1">Leaf</tissue>
    </source>
</reference>
<accession>A0A843XCE5</accession>
<protein>
    <submittedName>
        <fullName evidence="1">Uncharacterized protein</fullName>
    </submittedName>
</protein>
<comment type="caution">
    <text evidence="1">The sequence shown here is derived from an EMBL/GenBank/DDBJ whole genome shotgun (WGS) entry which is preliminary data.</text>
</comment>
<dbReference type="EMBL" id="NMUH01007272">
    <property type="protein sequence ID" value="MQM16972.1"/>
    <property type="molecule type" value="Genomic_DNA"/>
</dbReference>
<evidence type="ECO:0000313" key="1">
    <source>
        <dbReference type="EMBL" id="MQM16972.1"/>
    </source>
</evidence>
<gene>
    <name evidence="1" type="ORF">Taro_049936</name>
</gene>
<keyword evidence="2" id="KW-1185">Reference proteome</keyword>
<organism evidence="1 2">
    <name type="scientific">Colocasia esculenta</name>
    <name type="common">Wild taro</name>
    <name type="synonym">Arum esculentum</name>
    <dbReference type="NCBI Taxonomy" id="4460"/>
    <lineage>
        <taxon>Eukaryota</taxon>
        <taxon>Viridiplantae</taxon>
        <taxon>Streptophyta</taxon>
        <taxon>Embryophyta</taxon>
        <taxon>Tracheophyta</taxon>
        <taxon>Spermatophyta</taxon>
        <taxon>Magnoliopsida</taxon>
        <taxon>Liliopsida</taxon>
        <taxon>Araceae</taxon>
        <taxon>Aroideae</taxon>
        <taxon>Colocasieae</taxon>
        <taxon>Colocasia</taxon>
    </lineage>
</organism>
<dbReference type="Proteomes" id="UP000652761">
    <property type="component" value="Unassembled WGS sequence"/>
</dbReference>
<dbReference type="AlphaFoldDB" id="A0A843XCE5"/>